<evidence type="ECO:0000313" key="3">
    <source>
        <dbReference type="RefSeq" id="XP_031758258.1"/>
    </source>
</evidence>
<keyword evidence="2" id="KW-1185">Reference proteome</keyword>
<sequence length="1096" mass="126753">MPVDYHALKTETVPQKAGQLMMDRTVISPLNIHPTAPETFSVLQQRMCVAEEQTEALISDLRALGVSSERFESKDFANQKPAHIMRPVSPLKARLAFTGDNDTLWKNCENLVNRMCHIESVMQTLKLSVFRMQTELKLNPKHTAELEQRLNEVQEEHSEEIRDAQLEIMRLRQRLSSETEKREREEAAKERLSAALEIATATKTDVSIAAEEMKATKLRMNQRLRELQEQLSEEIALRSILEEEQAVMLKNVHDMKQVVEDERAQVQELQQDCQKLRSDGQEVKQRLYQQEEKIVKLEQLKMQLQEDLEKRDSVISQLLEEVKNNQKCCDAQQAELAVIKADSVALREAAEKVQSLNQQLEIQCSELTAAMQTLTTENIQLQDKHEQEIKTQKETMTLKMQEQKVLLTAAKKALKAEVRELQNHRTQLERELEVLRADHSACQKKAIHAEQKTATQRELQESTIACLRGDLDSALKEKISLENERDSLQAKLGKALNEFKEKKQNLEVELAEKKLELESVQTTLLSQEQENRKLLDRTATLEQTQNAQSQVEVLIHELMDSKNKLAYEKGKLQSTVTQLKSELQSICDAQSENSQLCKLNTALETKYTQVNRDLGSCRIQLQRMESKLKQTQSFLLRKENDFKLAVKAKDEALKEEKKLRTLLEAAEEREKQNRISMQQICDIREERNRISSTLEKVLSSHTQLQQDLEKLQTELGRKDCEIAGLLKDRTQSQKEIQRLQAELSECQTRLLSIDIQQRGQLESLHHAVEAACKDNRTLAHSLDQALQENFILQGHVKGLKRKLQSKMEEMGRLRAHTEESAREKAHIFEEKVAALKKQHQINLTALKRASRKEFTEIRNALDSATAKSAELSQTNRELRHRQSALEKSAVEQKEQIHSLKTELSSHIEIKACHKQSEKIQEMQTQLKHLEQVKEEYEKQNKEQAQRIQGFLAEVSSLRADSQKKQDSLLCSHLEKEMQLRKELDDKCEGLEEKVRVLQEEKEIMKQKLRDASAESEQISLYLEEARNWFHSRFKEQQMELVNNKQKKSSQPLIWDTEEVKFTDQTLVPAVNLWKTKQELKLMSRCNVTGVKHGESN</sequence>
<dbReference type="RefSeq" id="XP_031758258.1">
    <property type="nucleotide sequence ID" value="XM_031902398.1"/>
</dbReference>
<name>A0A8J1JK53_XENTR</name>
<dbReference type="Proteomes" id="UP000008143">
    <property type="component" value="Chromosome 5"/>
</dbReference>
<accession>A0A8J1JK53</accession>
<feature type="coiled-coil region" evidence="1">
    <location>
        <begin position="645"/>
        <end position="749"/>
    </location>
</feature>
<feature type="coiled-coil region" evidence="1">
    <location>
        <begin position="343"/>
        <end position="537"/>
    </location>
</feature>
<reference evidence="3" key="1">
    <citation type="submission" date="2025-08" db="UniProtKB">
        <authorList>
            <consortium name="RefSeq"/>
        </authorList>
    </citation>
    <scope>IDENTIFICATION</scope>
    <source>
        <strain evidence="3">Nigerian</strain>
        <tissue evidence="3">Liver and blood</tissue>
    </source>
</reference>
<dbReference type="PANTHER" id="PTHR35352">
    <property type="entry name" value="COILED-COIL DOMAIN-CONTAINING PROTEIN 150"/>
    <property type="match status" value="1"/>
</dbReference>
<dbReference type="OrthoDB" id="416454at2759"/>
<protein>
    <submittedName>
        <fullName evidence="3">Coiled-coil domain-containing protein 150 isoform X1</fullName>
    </submittedName>
</protein>
<organism evidence="2 3">
    <name type="scientific">Xenopus tropicalis</name>
    <name type="common">Western clawed frog</name>
    <name type="synonym">Silurana tropicalis</name>
    <dbReference type="NCBI Taxonomy" id="8364"/>
    <lineage>
        <taxon>Eukaryota</taxon>
        <taxon>Metazoa</taxon>
        <taxon>Chordata</taxon>
        <taxon>Craniata</taxon>
        <taxon>Vertebrata</taxon>
        <taxon>Euteleostomi</taxon>
        <taxon>Amphibia</taxon>
        <taxon>Batrachia</taxon>
        <taxon>Anura</taxon>
        <taxon>Pipoidea</taxon>
        <taxon>Pipidae</taxon>
        <taxon>Xenopodinae</taxon>
        <taxon>Xenopus</taxon>
        <taxon>Silurana</taxon>
    </lineage>
</organism>
<feature type="coiled-coil region" evidence="1">
    <location>
        <begin position="143"/>
        <end position="317"/>
    </location>
</feature>
<dbReference type="GeneID" id="100490193"/>
<dbReference type="OMA" id="TCRYNPG"/>
<proteinExistence type="predicted"/>
<evidence type="ECO:0000256" key="1">
    <source>
        <dbReference type="SAM" id="Coils"/>
    </source>
</evidence>
<dbReference type="AlphaFoldDB" id="A0A8J1JK53"/>
<gene>
    <name evidence="3 4" type="primary">ccdc150</name>
</gene>
<evidence type="ECO:0000313" key="4">
    <source>
        <dbReference type="Xenbase" id="XB-GENE-6460892"/>
    </source>
</evidence>
<dbReference type="AGR" id="Xenbase:XB-GENE-6460892"/>
<evidence type="ECO:0000313" key="2">
    <source>
        <dbReference type="Proteomes" id="UP000008143"/>
    </source>
</evidence>
<dbReference type="Xenbase" id="XB-GENE-6460892">
    <property type="gene designation" value="ccdc150"/>
</dbReference>
<dbReference type="CTD" id="284992"/>
<keyword evidence="1" id="KW-0175">Coiled coil</keyword>
<dbReference type="InterPro" id="IPR038807">
    <property type="entry name" value="CCDC150"/>
</dbReference>
<feature type="coiled-coil region" evidence="1">
    <location>
        <begin position="796"/>
        <end position="1014"/>
    </location>
</feature>
<dbReference type="PANTHER" id="PTHR35352:SF1">
    <property type="entry name" value="COILED-COIL DOMAIN-CONTAINING PROTEIN 150"/>
    <property type="match status" value="1"/>
</dbReference>